<protein>
    <recommendedName>
        <fullName evidence="8">Hydroxylysine kinase</fullName>
        <ecNumber evidence="7">2.7.1.81</ecNumber>
    </recommendedName>
</protein>
<keyword evidence="3 10" id="KW-0808">Transferase</keyword>
<dbReference type="InterPro" id="IPR011009">
    <property type="entry name" value="Kinase-like_dom_sf"/>
</dbReference>
<dbReference type="PANTHER" id="PTHR21064:SF1">
    <property type="entry name" value="HYDROXYLYSINE KINASE"/>
    <property type="match status" value="1"/>
</dbReference>
<reference evidence="10 11" key="1">
    <citation type="submission" date="2018-04" db="EMBL/GenBank/DDBJ databases">
        <title>Brenneria corticis sp.nov.</title>
        <authorList>
            <person name="Li Y."/>
        </authorList>
    </citation>
    <scope>NUCLEOTIDE SEQUENCE [LARGE SCALE GENOMIC DNA]</scope>
    <source>
        <strain evidence="10 11">LMG 27715</strain>
    </source>
</reference>
<organism evidence="10 11">
    <name type="scientific">Brenneria roseae subsp. americana</name>
    <dbReference type="NCBI Taxonomy" id="1508507"/>
    <lineage>
        <taxon>Bacteria</taxon>
        <taxon>Pseudomonadati</taxon>
        <taxon>Pseudomonadota</taxon>
        <taxon>Gammaproteobacteria</taxon>
        <taxon>Enterobacterales</taxon>
        <taxon>Pectobacteriaceae</taxon>
        <taxon>Brenneria</taxon>
    </lineage>
</organism>
<dbReference type="SUPFAM" id="SSF56112">
    <property type="entry name" value="Protein kinase-like (PK-like)"/>
    <property type="match status" value="1"/>
</dbReference>
<evidence type="ECO:0000313" key="11">
    <source>
        <dbReference type="Proteomes" id="UP000245138"/>
    </source>
</evidence>
<sequence length="369" mass="41998">MEVSMSEWPMVNQSLLSSNDEMFIDDDLMTQSVPQVSCQQAADVALQLYGIRGEIKLLQGERDLNFCLTVSPEQRYMLKVINAAESAEVSHFQTSLLQHIARQAPDLPIPRVIMTRDRRAEPIIEIAGIPLRVRLVGYLEGTPQHQAFPSVALMHNLGEMLARLDRALGNFTHPAANRSLLWDISRAEQVRPYLTFVQDAQQRQCINRIFERYDEFVAPALISLRRQTIHNDLNPYNVLVNTRHPTLVAGVIDFGDALHAPLVCELATALAYQIGDGADPFEYAVPFITAYHQQLPLTTKEIALLPDLIAMRMVLTMIIAQWRASLYPANRDYLLRNLPRCWRSLNKMANYSYEQCFSRLQQACYQEGV</sequence>
<dbReference type="Proteomes" id="UP000245138">
    <property type="component" value="Unassembled WGS sequence"/>
</dbReference>
<evidence type="ECO:0000259" key="9">
    <source>
        <dbReference type="Pfam" id="PF01636"/>
    </source>
</evidence>
<dbReference type="Gene3D" id="3.90.1200.10">
    <property type="match status" value="1"/>
</dbReference>
<evidence type="ECO:0000256" key="4">
    <source>
        <dbReference type="ARBA" id="ARBA00022777"/>
    </source>
</evidence>
<dbReference type="GO" id="GO:0005737">
    <property type="term" value="C:cytoplasm"/>
    <property type="evidence" value="ECO:0007669"/>
    <property type="project" value="UniProtKB-SubCell"/>
</dbReference>
<feature type="domain" description="Aminoglycoside phosphotransferase" evidence="9">
    <location>
        <begin position="60"/>
        <end position="292"/>
    </location>
</feature>
<evidence type="ECO:0000256" key="5">
    <source>
        <dbReference type="ARBA" id="ARBA00036820"/>
    </source>
</evidence>
<comment type="caution">
    <text evidence="10">The sequence shown here is derived from an EMBL/GenBank/DDBJ whole genome shotgun (WGS) entry which is preliminary data.</text>
</comment>
<dbReference type="EMBL" id="QDKJ01000006">
    <property type="protein sequence ID" value="PWC12817.1"/>
    <property type="molecule type" value="Genomic_DNA"/>
</dbReference>
<comment type="subcellular location">
    <subcellularLocation>
        <location evidence="1">Cytoplasm</location>
    </subcellularLocation>
</comment>
<dbReference type="InterPro" id="IPR050249">
    <property type="entry name" value="Pseudomonas-type_ThrB"/>
</dbReference>
<comment type="catalytic activity">
    <reaction evidence="5">
        <text>(5R)-5-hydroxy-L-lysine + GTP = (5R)-5-phosphooxy-L-lysine + GDP + H(+)</text>
        <dbReference type="Rhea" id="RHEA:19049"/>
        <dbReference type="ChEBI" id="CHEBI:15378"/>
        <dbReference type="ChEBI" id="CHEBI:37565"/>
        <dbReference type="ChEBI" id="CHEBI:57882"/>
        <dbReference type="ChEBI" id="CHEBI:58189"/>
        <dbReference type="ChEBI" id="CHEBI:58357"/>
        <dbReference type="EC" id="2.7.1.81"/>
    </reaction>
</comment>
<dbReference type="EC" id="2.7.1.81" evidence="7"/>
<keyword evidence="4" id="KW-0418">Kinase</keyword>
<gene>
    <name evidence="10" type="ORF">B4923_09850</name>
</gene>
<evidence type="ECO:0000313" key="10">
    <source>
        <dbReference type="EMBL" id="PWC12817.1"/>
    </source>
</evidence>
<dbReference type="OrthoDB" id="156345at2"/>
<evidence type="ECO:0000256" key="2">
    <source>
        <dbReference type="ARBA" id="ARBA00022490"/>
    </source>
</evidence>
<dbReference type="GO" id="GO:0047992">
    <property type="term" value="F:hydroxylysine kinase activity"/>
    <property type="evidence" value="ECO:0007669"/>
    <property type="project" value="UniProtKB-EC"/>
</dbReference>
<evidence type="ECO:0000256" key="3">
    <source>
        <dbReference type="ARBA" id="ARBA00022679"/>
    </source>
</evidence>
<evidence type="ECO:0000256" key="8">
    <source>
        <dbReference type="ARBA" id="ARBA00040505"/>
    </source>
</evidence>
<dbReference type="InterPro" id="IPR002575">
    <property type="entry name" value="Aminoglycoside_PTrfase"/>
</dbReference>
<dbReference type="AlphaFoldDB" id="A0A2U1TTT2"/>
<evidence type="ECO:0000256" key="1">
    <source>
        <dbReference type="ARBA" id="ARBA00004496"/>
    </source>
</evidence>
<name>A0A2U1TTT2_9GAMM</name>
<dbReference type="PANTHER" id="PTHR21064">
    <property type="entry name" value="AMINOGLYCOSIDE PHOSPHOTRANSFERASE DOMAIN-CONTAINING PROTEIN-RELATED"/>
    <property type="match status" value="1"/>
</dbReference>
<keyword evidence="11" id="KW-1185">Reference proteome</keyword>
<proteinExistence type="predicted"/>
<evidence type="ECO:0000256" key="7">
    <source>
        <dbReference type="ARBA" id="ARBA00038873"/>
    </source>
</evidence>
<evidence type="ECO:0000256" key="6">
    <source>
        <dbReference type="ARBA" id="ARBA00037368"/>
    </source>
</evidence>
<keyword evidence="2" id="KW-0963">Cytoplasm</keyword>
<accession>A0A2U1TTT2</accession>
<comment type="function">
    <text evidence="6">Catalyzes the GTP-dependent phosphorylation of 5-hydroxy-L-lysine.</text>
</comment>
<dbReference type="Pfam" id="PF01636">
    <property type="entry name" value="APH"/>
    <property type="match status" value="1"/>
</dbReference>